<reference evidence="2" key="1">
    <citation type="journal article" date="2014" name="Front. Microbiol.">
        <title>High frequency of phylogenetically diverse reductive dehalogenase-homologous genes in deep subseafloor sedimentary metagenomes.</title>
        <authorList>
            <person name="Kawai M."/>
            <person name="Futagami T."/>
            <person name="Toyoda A."/>
            <person name="Takaki Y."/>
            <person name="Nishi S."/>
            <person name="Hori S."/>
            <person name="Arai W."/>
            <person name="Tsubouchi T."/>
            <person name="Morono Y."/>
            <person name="Uchiyama I."/>
            <person name="Ito T."/>
            <person name="Fujiyama A."/>
            <person name="Inagaki F."/>
            <person name="Takami H."/>
        </authorList>
    </citation>
    <scope>NUCLEOTIDE SEQUENCE</scope>
    <source>
        <strain evidence="2">Expedition CK06-06</strain>
    </source>
</reference>
<feature type="non-terminal residue" evidence="2">
    <location>
        <position position="85"/>
    </location>
</feature>
<dbReference type="AlphaFoldDB" id="X1J3W7"/>
<proteinExistence type="predicted"/>
<comment type="caution">
    <text evidence="2">The sequence shown here is derived from an EMBL/GenBank/DDBJ whole genome shotgun (WGS) entry which is preliminary data.</text>
</comment>
<accession>X1J3W7</accession>
<sequence>MKEKIINRFYLGYSIIVIALLLTILSALVAVSIVKLGNTDRIIMNELKGKLSRISAAAVVLPFEERSDNLLLLGLLHQELTRQLD</sequence>
<dbReference type="EMBL" id="BARU01037686">
    <property type="protein sequence ID" value="GAH89416.1"/>
    <property type="molecule type" value="Genomic_DNA"/>
</dbReference>
<gene>
    <name evidence="2" type="ORF">S03H2_58667</name>
</gene>
<keyword evidence="1" id="KW-0472">Membrane</keyword>
<protein>
    <submittedName>
        <fullName evidence="2">Uncharacterized protein</fullName>
    </submittedName>
</protein>
<evidence type="ECO:0000313" key="2">
    <source>
        <dbReference type="EMBL" id="GAH89416.1"/>
    </source>
</evidence>
<keyword evidence="1" id="KW-0812">Transmembrane</keyword>
<keyword evidence="1" id="KW-1133">Transmembrane helix</keyword>
<organism evidence="2">
    <name type="scientific">marine sediment metagenome</name>
    <dbReference type="NCBI Taxonomy" id="412755"/>
    <lineage>
        <taxon>unclassified sequences</taxon>
        <taxon>metagenomes</taxon>
        <taxon>ecological metagenomes</taxon>
    </lineage>
</organism>
<name>X1J3W7_9ZZZZ</name>
<feature type="transmembrane region" description="Helical" evidence="1">
    <location>
        <begin position="12"/>
        <end position="34"/>
    </location>
</feature>
<evidence type="ECO:0000256" key="1">
    <source>
        <dbReference type="SAM" id="Phobius"/>
    </source>
</evidence>